<dbReference type="Gene3D" id="2.60.120.10">
    <property type="entry name" value="Jelly Rolls"/>
    <property type="match status" value="1"/>
</dbReference>
<keyword evidence="4" id="KW-1185">Reference proteome</keyword>
<gene>
    <name evidence="3" type="ORF">ACFQE1_13870</name>
</gene>
<dbReference type="PANTHER" id="PTHR35848:SF9">
    <property type="entry name" value="SLL1358 PROTEIN"/>
    <property type="match status" value="1"/>
</dbReference>
<dbReference type="AlphaFoldDB" id="A0ABD5S1F2"/>
<evidence type="ECO:0000259" key="2">
    <source>
        <dbReference type="Pfam" id="PF07883"/>
    </source>
</evidence>
<dbReference type="InterPro" id="IPR014710">
    <property type="entry name" value="RmlC-like_jellyroll"/>
</dbReference>
<dbReference type="SUPFAM" id="SSF51182">
    <property type="entry name" value="RmlC-like cupins"/>
    <property type="match status" value="1"/>
</dbReference>
<comment type="caution">
    <text evidence="3">The sequence shown here is derived from an EMBL/GenBank/DDBJ whole genome shotgun (WGS) entry which is preliminary data.</text>
</comment>
<dbReference type="GO" id="GO:0046872">
    <property type="term" value="F:metal ion binding"/>
    <property type="evidence" value="ECO:0007669"/>
    <property type="project" value="UniProtKB-KW"/>
</dbReference>
<dbReference type="Pfam" id="PF07883">
    <property type="entry name" value="Cupin_2"/>
    <property type="match status" value="1"/>
</dbReference>
<dbReference type="InterPro" id="IPR011051">
    <property type="entry name" value="RmlC_Cupin_sf"/>
</dbReference>
<organism evidence="3 4">
    <name type="scientific">Halobium palmae</name>
    <dbReference type="NCBI Taxonomy" id="1776492"/>
    <lineage>
        <taxon>Archaea</taxon>
        <taxon>Methanobacteriati</taxon>
        <taxon>Methanobacteriota</taxon>
        <taxon>Stenosarchaea group</taxon>
        <taxon>Halobacteria</taxon>
        <taxon>Halobacteriales</taxon>
        <taxon>Haloferacaceae</taxon>
        <taxon>Halobium</taxon>
    </lineage>
</organism>
<dbReference type="PANTHER" id="PTHR35848">
    <property type="entry name" value="OXALATE-BINDING PROTEIN"/>
    <property type="match status" value="1"/>
</dbReference>
<dbReference type="InterPro" id="IPR051610">
    <property type="entry name" value="GPI/OXD"/>
</dbReference>
<feature type="domain" description="Cupin type-2" evidence="2">
    <location>
        <begin position="35"/>
        <end position="105"/>
    </location>
</feature>
<evidence type="ECO:0000313" key="3">
    <source>
        <dbReference type="EMBL" id="MFC6725436.1"/>
    </source>
</evidence>
<dbReference type="Proteomes" id="UP001596328">
    <property type="component" value="Unassembled WGS sequence"/>
</dbReference>
<keyword evidence="1" id="KW-0479">Metal-binding</keyword>
<dbReference type="CDD" id="cd02208">
    <property type="entry name" value="cupin_RmlC-like"/>
    <property type="match status" value="1"/>
</dbReference>
<protein>
    <submittedName>
        <fullName evidence="3">Cupin domain-containing protein</fullName>
    </submittedName>
</protein>
<sequence length="155" mass="16788">MRKQRLDGMESRMGPAAVVNPLTDALGLTDVAMNYYELDPGDSFAYGFHAHAEQEEVFYVTRGTVTFETETDDVEVSAGELVRFAPGEFQRGVNEGEEPVHALAVGAPQETGGSVVLRECPTCGDHTEQAIELAEGRDAVVARCEECGTETGRFD</sequence>
<evidence type="ECO:0000256" key="1">
    <source>
        <dbReference type="ARBA" id="ARBA00022723"/>
    </source>
</evidence>
<dbReference type="InterPro" id="IPR013096">
    <property type="entry name" value="Cupin_2"/>
</dbReference>
<evidence type="ECO:0000313" key="4">
    <source>
        <dbReference type="Proteomes" id="UP001596328"/>
    </source>
</evidence>
<accession>A0ABD5S1F2</accession>
<proteinExistence type="predicted"/>
<name>A0ABD5S1F2_9EURY</name>
<reference evidence="3 4" key="1">
    <citation type="journal article" date="2019" name="Int. J. Syst. Evol. Microbiol.">
        <title>The Global Catalogue of Microorganisms (GCM) 10K type strain sequencing project: providing services to taxonomists for standard genome sequencing and annotation.</title>
        <authorList>
            <consortium name="The Broad Institute Genomics Platform"/>
            <consortium name="The Broad Institute Genome Sequencing Center for Infectious Disease"/>
            <person name="Wu L."/>
            <person name="Ma J."/>
        </authorList>
    </citation>
    <scope>NUCLEOTIDE SEQUENCE [LARGE SCALE GENOMIC DNA]</scope>
    <source>
        <strain evidence="3 4">NBRC 111368</strain>
    </source>
</reference>
<dbReference type="EMBL" id="JBHSWU010000525">
    <property type="protein sequence ID" value="MFC6725436.1"/>
    <property type="molecule type" value="Genomic_DNA"/>
</dbReference>